<dbReference type="Proteomes" id="UP000023152">
    <property type="component" value="Unassembled WGS sequence"/>
</dbReference>
<evidence type="ECO:0000313" key="3">
    <source>
        <dbReference type="Proteomes" id="UP000023152"/>
    </source>
</evidence>
<name>X6NFV6_RETFI</name>
<organism evidence="2 3">
    <name type="scientific">Reticulomyxa filosa</name>
    <dbReference type="NCBI Taxonomy" id="46433"/>
    <lineage>
        <taxon>Eukaryota</taxon>
        <taxon>Sar</taxon>
        <taxon>Rhizaria</taxon>
        <taxon>Retaria</taxon>
        <taxon>Foraminifera</taxon>
        <taxon>Monothalamids</taxon>
        <taxon>Reticulomyxidae</taxon>
        <taxon>Reticulomyxa</taxon>
    </lineage>
</organism>
<accession>X6NFV6</accession>
<sequence length="231" mass="26146">MIMIIINDNNNKKRDVDKKNEKKRRLSISSVATSVETVSSTQSCTDVTDSRNEINNSEYCPHLKKLLSDDKIVEQTHIASVSMYCFHQMLSLSSSPTHVSRSSRRASNKSAKKSISVKSMKQLDKFLAVLARCEITLFNEEQSRILQIDALNQTSASPPKDSVQTPARAEQTQHAAKATEQHLTSHQTPSHISAKLTPILRQTPAPGQMNNNTLRSKQKRYFFFFVRKKKK</sequence>
<feature type="region of interest" description="Disordered" evidence="1">
    <location>
        <begin position="153"/>
        <end position="191"/>
    </location>
</feature>
<dbReference type="EMBL" id="ASPP01008969">
    <property type="protein sequence ID" value="ETO24778.1"/>
    <property type="molecule type" value="Genomic_DNA"/>
</dbReference>
<gene>
    <name evidence="2" type="ORF">RFI_12379</name>
</gene>
<protein>
    <submittedName>
        <fullName evidence="2">Uncharacterized protein</fullName>
    </submittedName>
</protein>
<comment type="caution">
    <text evidence="2">The sequence shown here is derived from an EMBL/GenBank/DDBJ whole genome shotgun (WGS) entry which is preliminary data.</text>
</comment>
<evidence type="ECO:0000256" key="1">
    <source>
        <dbReference type="SAM" id="MobiDB-lite"/>
    </source>
</evidence>
<reference evidence="2 3" key="1">
    <citation type="journal article" date="2013" name="Curr. Biol.">
        <title>The Genome of the Foraminiferan Reticulomyxa filosa.</title>
        <authorList>
            <person name="Glockner G."/>
            <person name="Hulsmann N."/>
            <person name="Schleicher M."/>
            <person name="Noegel A.A."/>
            <person name="Eichinger L."/>
            <person name="Gallinger C."/>
            <person name="Pawlowski J."/>
            <person name="Sierra R."/>
            <person name="Euteneuer U."/>
            <person name="Pillet L."/>
            <person name="Moustafa A."/>
            <person name="Platzer M."/>
            <person name="Groth M."/>
            <person name="Szafranski K."/>
            <person name="Schliwa M."/>
        </authorList>
    </citation>
    <scope>NUCLEOTIDE SEQUENCE [LARGE SCALE GENOMIC DNA]</scope>
</reference>
<feature type="compositionally biased region" description="Polar residues" evidence="1">
    <location>
        <begin position="181"/>
        <end position="191"/>
    </location>
</feature>
<evidence type="ECO:0000313" key="2">
    <source>
        <dbReference type="EMBL" id="ETO24778.1"/>
    </source>
</evidence>
<keyword evidence="3" id="KW-1185">Reference proteome</keyword>
<dbReference type="AlphaFoldDB" id="X6NFV6"/>
<feature type="non-terminal residue" evidence="2">
    <location>
        <position position="231"/>
    </location>
</feature>
<feature type="compositionally biased region" description="Polar residues" evidence="1">
    <location>
        <begin position="153"/>
        <end position="174"/>
    </location>
</feature>
<proteinExistence type="predicted"/>